<dbReference type="AlphaFoldDB" id="A0ABD2BXX4"/>
<protein>
    <submittedName>
        <fullName evidence="1">Uncharacterized protein</fullName>
    </submittedName>
</protein>
<accession>A0ABD2BXX4</accession>
<organism evidence="1 2">
    <name type="scientific">Vespula squamosa</name>
    <name type="common">Southern yellow jacket</name>
    <name type="synonym">Wasp</name>
    <dbReference type="NCBI Taxonomy" id="30214"/>
    <lineage>
        <taxon>Eukaryota</taxon>
        <taxon>Metazoa</taxon>
        <taxon>Ecdysozoa</taxon>
        <taxon>Arthropoda</taxon>
        <taxon>Hexapoda</taxon>
        <taxon>Insecta</taxon>
        <taxon>Pterygota</taxon>
        <taxon>Neoptera</taxon>
        <taxon>Endopterygota</taxon>
        <taxon>Hymenoptera</taxon>
        <taxon>Apocrita</taxon>
        <taxon>Aculeata</taxon>
        <taxon>Vespoidea</taxon>
        <taxon>Vespidae</taxon>
        <taxon>Vespinae</taxon>
        <taxon>Vespula</taxon>
    </lineage>
</organism>
<gene>
    <name evidence="1" type="ORF">V1478_001723</name>
</gene>
<evidence type="ECO:0000313" key="2">
    <source>
        <dbReference type="Proteomes" id="UP001607302"/>
    </source>
</evidence>
<keyword evidence="2" id="KW-1185">Reference proteome</keyword>
<evidence type="ECO:0000313" key="1">
    <source>
        <dbReference type="EMBL" id="KAL2737637.1"/>
    </source>
</evidence>
<name>A0ABD2BXX4_VESSQ</name>
<reference evidence="1 2" key="1">
    <citation type="journal article" date="2024" name="Ann. Entomol. Soc. Am.">
        <title>Genomic analyses of the southern and eastern yellowjacket wasps (Hymenoptera: Vespidae) reveal evolutionary signatures of social life.</title>
        <authorList>
            <person name="Catto M.A."/>
            <person name="Caine P.B."/>
            <person name="Orr S.E."/>
            <person name="Hunt B.G."/>
            <person name="Goodisman M.A.D."/>
        </authorList>
    </citation>
    <scope>NUCLEOTIDE SEQUENCE [LARGE SCALE GENOMIC DNA]</scope>
    <source>
        <strain evidence="1">233</strain>
        <tissue evidence="1">Head and thorax</tissue>
    </source>
</reference>
<comment type="caution">
    <text evidence="1">The sequence shown here is derived from an EMBL/GenBank/DDBJ whole genome shotgun (WGS) entry which is preliminary data.</text>
</comment>
<proteinExistence type="predicted"/>
<dbReference type="EMBL" id="JAUDFV010000027">
    <property type="protein sequence ID" value="KAL2737637.1"/>
    <property type="molecule type" value="Genomic_DNA"/>
</dbReference>
<dbReference type="Proteomes" id="UP001607302">
    <property type="component" value="Unassembled WGS sequence"/>
</dbReference>
<sequence length="98" mass="11850">MIMNIDVYRRISNSDWIDTNTIDEIQSIQYQSNQWENCLHRINNRLIPHKGINTHLTPLLKYQTDINIFDIYNLDTIQYDVIICRLISIVLIWYRSNH</sequence>